<proteinExistence type="inferred from homology"/>
<protein>
    <recommendedName>
        <fullName evidence="5">Keratin</fullName>
    </recommendedName>
</protein>
<comment type="similarity">
    <text evidence="1">Belongs to the avian keratin family.</text>
</comment>
<evidence type="ECO:0000256" key="2">
    <source>
        <dbReference type="ARBA" id="ARBA00022744"/>
    </source>
</evidence>
<reference evidence="3" key="2">
    <citation type="submission" date="2025-09" db="UniProtKB">
        <authorList>
            <consortium name="Ensembl"/>
        </authorList>
    </citation>
    <scope>IDENTIFICATION</scope>
</reference>
<keyword evidence="2" id="KW-0416">Keratin</keyword>
<evidence type="ECO:0000313" key="4">
    <source>
        <dbReference type="Proteomes" id="UP000594220"/>
    </source>
</evidence>
<organism evidence="3 4">
    <name type="scientific">Crocodylus porosus</name>
    <name type="common">Saltwater crocodile</name>
    <name type="synonym">Estuarine crocodile</name>
    <dbReference type="NCBI Taxonomy" id="8502"/>
    <lineage>
        <taxon>Eukaryota</taxon>
        <taxon>Metazoa</taxon>
        <taxon>Chordata</taxon>
        <taxon>Craniata</taxon>
        <taxon>Vertebrata</taxon>
        <taxon>Euteleostomi</taxon>
        <taxon>Archelosauria</taxon>
        <taxon>Archosauria</taxon>
        <taxon>Crocodylia</taxon>
        <taxon>Longirostres</taxon>
        <taxon>Crocodylidae</taxon>
        <taxon>Crocodylus</taxon>
    </lineage>
</organism>
<sequence>GCFDLKFVKCPQPIVTSTNEACVVSCGDSRVIIYPPPVIVTFPGPILSTCPQESLVGAAVPCESGVPQSATTVPLTSEIGGMLSCSHALSLPCC</sequence>
<dbReference type="OMA" id="EACVVSC"/>
<dbReference type="GeneTree" id="ENSGT01030000234776"/>
<dbReference type="Proteomes" id="UP000594220">
    <property type="component" value="Unplaced"/>
</dbReference>
<dbReference type="Ensembl" id="ENSCPRT00005022889.1">
    <property type="protein sequence ID" value="ENSCPRP00005019576.1"/>
    <property type="gene ID" value="ENSCPRG00005013652.1"/>
</dbReference>
<evidence type="ECO:0000256" key="1">
    <source>
        <dbReference type="ARBA" id="ARBA00008702"/>
    </source>
</evidence>
<dbReference type="InterPro" id="IPR003461">
    <property type="entry name" value="Keratin"/>
</dbReference>
<keyword evidence="4" id="KW-1185">Reference proteome</keyword>
<accession>A0A7M4F7H1</accession>
<dbReference type="GO" id="GO:0005882">
    <property type="term" value="C:intermediate filament"/>
    <property type="evidence" value="ECO:0007669"/>
    <property type="project" value="UniProtKB-KW"/>
</dbReference>
<evidence type="ECO:0008006" key="5">
    <source>
        <dbReference type="Google" id="ProtNLM"/>
    </source>
</evidence>
<dbReference type="PANTHER" id="PTHR31203">
    <property type="entry name" value="BETA-KERATIN-RELATED PROTEIN-RELATED"/>
    <property type="match status" value="1"/>
</dbReference>
<name>A0A7M4F7H1_CROPO</name>
<dbReference type="GO" id="GO:0005200">
    <property type="term" value="F:structural constituent of cytoskeleton"/>
    <property type="evidence" value="ECO:0007669"/>
    <property type="project" value="InterPro"/>
</dbReference>
<dbReference type="AlphaFoldDB" id="A0A7M4F7H1"/>
<reference evidence="3" key="1">
    <citation type="submission" date="2025-08" db="UniProtKB">
        <authorList>
            <consortium name="Ensembl"/>
        </authorList>
    </citation>
    <scope>IDENTIFICATION</scope>
</reference>
<dbReference type="PANTHER" id="PTHR31203:SF1">
    <property type="entry name" value="BETA-KERATIN-RELATED PROTEIN-RELATED"/>
    <property type="match status" value="1"/>
</dbReference>
<evidence type="ECO:0000313" key="3">
    <source>
        <dbReference type="Ensembl" id="ENSCPRP00005019576.1"/>
    </source>
</evidence>
<dbReference type="Pfam" id="PF02422">
    <property type="entry name" value="Keratin"/>
    <property type="match status" value="1"/>
</dbReference>